<feature type="transmembrane region" description="Helical" evidence="1">
    <location>
        <begin position="165"/>
        <end position="183"/>
    </location>
</feature>
<name>A0A6J4HAU2_9ACTN</name>
<feature type="transmembrane region" description="Helical" evidence="1">
    <location>
        <begin position="47"/>
        <end position="64"/>
    </location>
</feature>
<evidence type="ECO:0000256" key="1">
    <source>
        <dbReference type="SAM" id="Phobius"/>
    </source>
</evidence>
<proteinExistence type="predicted"/>
<keyword evidence="1" id="KW-0472">Membrane</keyword>
<dbReference type="EMBL" id="CADCTF010000021">
    <property type="protein sequence ID" value="CAA9218143.1"/>
    <property type="molecule type" value="Genomic_DNA"/>
</dbReference>
<dbReference type="AlphaFoldDB" id="A0A6J4HAU2"/>
<sequence>MEQTKWTGIAAVAALWSTQVVLALVFRFDLVGDRPLSYLALEAELGFLFGAGLVVSAVLFVTFLRYLRHRYLVGVAFSLAMLVGMAGQFVTGVIPIGGTGAGSRVHVAAALTLGASIPVLMWRFAADQPPGAWRRWCYRLFWLEAAACVAGIMLSRNQVAPLAEILPALAFHAWVALVTFGAGHGNAARREERAGHGPPKALPRHSVGLCAGYGMALRQGPTSSPV</sequence>
<evidence type="ECO:0008006" key="3">
    <source>
        <dbReference type="Google" id="ProtNLM"/>
    </source>
</evidence>
<reference evidence="2" key="1">
    <citation type="submission" date="2020-02" db="EMBL/GenBank/DDBJ databases">
        <authorList>
            <person name="Meier V. D."/>
        </authorList>
    </citation>
    <scope>NUCLEOTIDE SEQUENCE</scope>
    <source>
        <strain evidence="2">AVDCRST_MAG50</strain>
    </source>
</reference>
<keyword evidence="1" id="KW-1133">Transmembrane helix</keyword>
<gene>
    <name evidence="2" type="ORF">AVDCRST_MAG50-474</name>
</gene>
<keyword evidence="1" id="KW-0812">Transmembrane</keyword>
<feature type="transmembrane region" description="Helical" evidence="1">
    <location>
        <begin position="71"/>
        <end position="94"/>
    </location>
</feature>
<protein>
    <recommendedName>
        <fullName evidence="3">DUF998 domain-containing protein</fullName>
    </recommendedName>
</protein>
<feature type="transmembrane region" description="Helical" evidence="1">
    <location>
        <begin position="136"/>
        <end position="153"/>
    </location>
</feature>
<accession>A0A6J4HAU2</accession>
<evidence type="ECO:0000313" key="2">
    <source>
        <dbReference type="EMBL" id="CAA9218143.1"/>
    </source>
</evidence>
<organism evidence="2">
    <name type="scientific">uncultured Acidimicrobiales bacterium</name>
    <dbReference type="NCBI Taxonomy" id="310071"/>
    <lineage>
        <taxon>Bacteria</taxon>
        <taxon>Bacillati</taxon>
        <taxon>Actinomycetota</taxon>
        <taxon>Acidimicrobiia</taxon>
        <taxon>Acidimicrobiales</taxon>
        <taxon>environmental samples</taxon>
    </lineage>
</organism>
<feature type="transmembrane region" description="Helical" evidence="1">
    <location>
        <begin position="106"/>
        <end position="124"/>
    </location>
</feature>